<dbReference type="Pfam" id="PF06124">
    <property type="entry name" value="DUF960"/>
    <property type="match status" value="1"/>
</dbReference>
<reference evidence="1 2" key="1">
    <citation type="journal article" date="2015" name="Genome Announc.">
        <title>Expanding the biotechnology potential of lactobacilli through comparative genomics of 213 strains and associated genera.</title>
        <authorList>
            <person name="Sun Z."/>
            <person name="Harris H.M."/>
            <person name="McCann A."/>
            <person name="Guo C."/>
            <person name="Argimon S."/>
            <person name="Zhang W."/>
            <person name="Yang X."/>
            <person name="Jeffery I.B."/>
            <person name="Cooney J.C."/>
            <person name="Kagawa T.F."/>
            <person name="Liu W."/>
            <person name="Song Y."/>
            <person name="Salvetti E."/>
            <person name="Wrobel A."/>
            <person name="Rasinkangas P."/>
            <person name="Parkhill J."/>
            <person name="Rea M.C."/>
            <person name="O'Sullivan O."/>
            <person name="Ritari J."/>
            <person name="Douillard F.P."/>
            <person name="Paul Ross R."/>
            <person name="Yang R."/>
            <person name="Briner A.E."/>
            <person name="Felis G.E."/>
            <person name="de Vos W.M."/>
            <person name="Barrangou R."/>
            <person name="Klaenhammer T.R."/>
            <person name="Caufield P.W."/>
            <person name="Cui Y."/>
            <person name="Zhang H."/>
            <person name="O'Toole P.W."/>
        </authorList>
    </citation>
    <scope>NUCLEOTIDE SEQUENCE [LARGE SCALE GENOMIC DNA]</scope>
    <source>
        <strain evidence="1 2">DSM 20505</strain>
    </source>
</reference>
<evidence type="ECO:0008006" key="3">
    <source>
        <dbReference type="Google" id="ProtNLM"/>
    </source>
</evidence>
<dbReference type="Proteomes" id="UP000051679">
    <property type="component" value="Unassembled WGS sequence"/>
</dbReference>
<dbReference type="STRING" id="1291052.FC18_GL001107"/>
<comment type="caution">
    <text evidence="1">The sequence shown here is derived from an EMBL/GenBank/DDBJ whole genome shotgun (WGS) entry which is preliminary data.</text>
</comment>
<keyword evidence="2" id="KW-1185">Reference proteome</keyword>
<evidence type="ECO:0000313" key="1">
    <source>
        <dbReference type="EMBL" id="KRM55733.1"/>
    </source>
</evidence>
<sequence>MKEAGLMFSANKNRYATFGVLTRTSGPIVDAIWAIIDQNLQGVFPLQNLLKFSLKNKDGQLQVVFSEKDLDGGLAVDLNFDYSTDFPDAVFAYDDGNVQTVLLESEMD</sequence>
<proteinExistence type="predicted"/>
<gene>
    <name evidence="1" type="ORF">FC18_GL001107</name>
</gene>
<name>A0A0R1ZMN5_9LACO</name>
<protein>
    <recommendedName>
        <fullName evidence="3">GTP cyclohydrolase</fullName>
    </recommendedName>
</protein>
<dbReference type="Gene3D" id="3.10.450.150">
    <property type="entry name" value="enterococcus faecalis protein"/>
    <property type="match status" value="1"/>
</dbReference>
<dbReference type="AlphaFoldDB" id="A0A0R1ZMN5"/>
<dbReference type="InterPro" id="IPR009303">
    <property type="entry name" value="DUF960"/>
</dbReference>
<accession>A0A0R1ZMN5</accession>
<evidence type="ECO:0000313" key="2">
    <source>
        <dbReference type="Proteomes" id="UP000051679"/>
    </source>
</evidence>
<organism evidence="1 2">
    <name type="scientific">Lacticaseibacillus sharpeae JCM 1186 = DSM 20505</name>
    <dbReference type="NCBI Taxonomy" id="1291052"/>
    <lineage>
        <taxon>Bacteria</taxon>
        <taxon>Bacillati</taxon>
        <taxon>Bacillota</taxon>
        <taxon>Bacilli</taxon>
        <taxon>Lactobacillales</taxon>
        <taxon>Lactobacillaceae</taxon>
        <taxon>Lacticaseibacillus</taxon>
    </lineage>
</organism>
<dbReference type="PATRIC" id="fig|1291052.5.peg.1124"/>
<dbReference type="EMBL" id="AYYO01000014">
    <property type="protein sequence ID" value="KRM55733.1"/>
    <property type="molecule type" value="Genomic_DNA"/>
</dbReference>